<reference evidence="3" key="1">
    <citation type="journal article" date="2010" name="Nature">
        <title>The Amphimedon queenslandica genome and the evolution of animal complexity.</title>
        <authorList>
            <person name="Srivastava M."/>
            <person name="Simakov O."/>
            <person name="Chapman J."/>
            <person name="Fahey B."/>
            <person name="Gauthier M.E."/>
            <person name="Mitros T."/>
            <person name="Richards G.S."/>
            <person name="Conaco C."/>
            <person name="Dacre M."/>
            <person name="Hellsten U."/>
            <person name="Larroux C."/>
            <person name="Putnam N.H."/>
            <person name="Stanke M."/>
            <person name="Adamska M."/>
            <person name="Darling A."/>
            <person name="Degnan S.M."/>
            <person name="Oakley T.H."/>
            <person name="Plachetzki D.C."/>
            <person name="Zhai Y."/>
            <person name="Adamski M."/>
            <person name="Calcino A."/>
            <person name="Cummins S.F."/>
            <person name="Goodstein D.M."/>
            <person name="Harris C."/>
            <person name="Jackson D.J."/>
            <person name="Leys S.P."/>
            <person name="Shu S."/>
            <person name="Woodcroft B.J."/>
            <person name="Vervoort M."/>
            <person name="Kosik K.S."/>
            <person name="Manning G."/>
            <person name="Degnan B.M."/>
            <person name="Rokhsar D.S."/>
        </authorList>
    </citation>
    <scope>NUCLEOTIDE SEQUENCE [LARGE SCALE GENOMIC DNA]</scope>
</reference>
<dbReference type="KEGG" id="aqu:109590879"/>
<reference evidence="2" key="2">
    <citation type="submission" date="2024-06" db="UniProtKB">
        <authorList>
            <consortium name="EnsemblMetazoa"/>
        </authorList>
    </citation>
    <scope>IDENTIFICATION</scope>
</reference>
<keyword evidence="3" id="KW-1185">Reference proteome</keyword>
<dbReference type="Pfam" id="PF16026">
    <property type="entry name" value="MIEAP"/>
    <property type="match status" value="1"/>
</dbReference>
<sequence>SYIEKLEEENKYLKSLLQKKSFVYEGKEFMLISDFKSKKDDIEIEDDIVALDVQEQFATYFEEVEINLSGLDSKQKLFQIYCNLFQISFDFCRNAFIEKLTKPLFALTQLTVEEKKRSKTDIKRKKNLADVSKAYQHLVKHSSAELRSIDYSVIDKVKTSFSVRHDKVVIPEIDDAIVEAVKLCWKMQMLPTPMFICQPKVFNEHWHETHYDSWDDDSTNDLVYYRPVLMNSVGGSIAYKGLVGNDGLGTNILTRETTKEKKNLPKKSNIVIYQGSCNQWQDIRLCLTQGFIQPKTISCAFCNGSILLTNQTCIGKDINILHEECFFTIIKKGSVKDS</sequence>
<proteinExistence type="predicted"/>
<evidence type="ECO:0000259" key="1">
    <source>
        <dbReference type="Pfam" id="PF16026"/>
    </source>
</evidence>
<feature type="domain" description="Mitochondria-eating protein C-terminal" evidence="1">
    <location>
        <begin position="78"/>
        <end position="243"/>
    </location>
</feature>
<dbReference type="AlphaFoldDB" id="A0AAN0JZ61"/>
<dbReference type="InterPro" id="IPR031981">
    <property type="entry name" value="MIEAP_C"/>
</dbReference>
<name>A0AAN0JZ61_AMPQE</name>
<evidence type="ECO:0000313" key="2">
    <source>
        <dbReference type="EnsemblMetazoa" id="XP_019862290.1"/>
    </source>
</evidence>
<evidence type="ECO:0000313" key="3">
    <source>
        <dbReference type="Proteomes" id="UP000007879"/>
    </source>
</evidence>
<organism evidence="2 3">
    <name type="scientific">Amphimedon queenslandica</name>
    <name type="common">Sponge</name>
    <dbReference type="NCBI Taxonomy" id="400682"/>
    <lineage>
        <taxon>Eukaryota</taxon>
        <taxon>Metazoa</taxon>
        <taxon>Porifera</taxon>
        <taxon>Demospongiae</taxon>
        <taxon>Heteroscleromorpha</taxon>
        <taxon>Haplosclerida</taxon>
        <taxon>Niphatidae</taxon>
        <taxon>Amphimedon</taxon>
    </lineage>
</organism>
<dbReference type="GeneID" id="109590879"/>
<dbReference type="Proteomes" id="UP000007879">
    <property type="component" value="Unassembled WGS sequence"/>
</dbReference>
<dbReference type="RefSeq" id="XP_019862290.1">
    <property type="nucleotide sequence ID" value="XM_020006731.1"/>
</dbReference>
<protein>
    <recommendedName>
        <fullName evidence="1">Mitochondria-eating protein C-terminal domain-containing protein</fullName>
    </recommendedName>
</protein>
<dbReference type="EnsemblMetazoa" id="XM_020006731.1">
    <property type="protein sequence ID" value="XP_019862290.1"/>
    <property type="gene ID" value="LOC109590879"/>
</dbReference>
<accession>A0AAN0JZ61</accession>